<reference evidence="5" key="1">
    <citation type="submission" date="2022-08" db="EMBL/GenBank/DDBJ databases">
        <title>Reclassification of Massilia species as members of the genera Telluria, Duganella, Pseudoduganella, Mokoshia gen. nov. and Zemynaea gen. nov. using orthogonal and non-orthogonal genome-based approaches.</title>
        <authorList>
            <person name="Bowman J.P."/>
        </authorList>
    </citation>
    <scope>NUCLEOTIDE SEQUENCE</scope>
    <source>
        <strain evidence="5">LMG 11547</strain>
    </source>
</reference>
<dbReference type="InterPro" id="IPR025092">
    <property type="entry name" value="Glyco_hydro_66"/>
</dbReference>
<evidence type="ECO:0000313" key="5">
    <source>
        <dbReference type="EMBL" id="MCS0630857.1"/>
    </source>
</evidence>
<name>A0ABT2C0W8_9BURK</name>
<dbReference type="Gene3D" id="3.20.20.80">
    <property type="entry name" value="Glycosidases"/>
    <property type="match status" value="1"/>
</dbReference>
<feature type="region of interest" description="Disordered" evidence="3">
    <location>
        <begin position="35"/>
        <end position="59"/>
    </location>
</feature>
<evidence type="ECO:0000256" key="1">
    <source>
        <dbReference type="ARBA" id="ARBA00010837"/>
    </source>
</evidence>
<feature type="compositionally biased region" description="Pro residues" evidence="3">
    <location>
        <begin position="44"/>
        <end position="59"/>
    </location>
</feature>
<accession>A0ABT2C0W8</accession>
<dbReference type="InterPro" id="IPR013783">
    <property type="entry name" value="Ig-like_fold"/>
</dbReference>
<dbReference type="Gene3D" id="2.60.40.10">
    <property type="entry name" value="Immunoglobulins"/>
    <property type="match status" value="1"/>
</dbReference>
<dbReference type="RefSeq" id="WP_259449952.1">
    <property type="nucleotide sequence ID" value="NZ_CP119520.1"/>
</dbReference>
<protein>
    <submittedName>
        <fullName evidence="5">Glycoside hydrolase family 66 protein</fullName>
    </submittedName>
</protein>
<dbReference type="EMBL" id="JANUHC010000005">
    <property type="protein sequence ID" value="MCS0630857.1"/>
    <property type="molecule type" value="Genomic_DNA"/>
</dbReference>
<feature type="signal peptide" evidence="4">
    <location>
        <begin position="1"/>
        <end position="22"/>
    </location>
</feature>
<dbReference type="Gene3D" id="2.60.40.1180">
    <property type="entry name" value="Golgi alpha-mannosidase II"/>
    <property type="match status" value="1"/>
</dbReference>
<dbReference type="CDD" id="cd14745">
    <property type="entry name" value="GH66"/>
    <property type="match status" value="1"/>
</dbReference>
<keyword evidence="6" id="KW-1185">Reference proteome</keyword>
<evidence type="ECO:0000256" key="4">
    <source>
        <dbReference type="SAM" id="SignalP"/>
    </source>
</evidence>
<organism evidence="5 6">
    <name type="scientific">Telluria mixta</name>
    <dbReference type="NCBI Taxonomy" id="34071"/>
    <lineage>
        <taxon>Bacteria</taxon>
        <taxon>Pseudomonadati</taxon>
        <taxon>Pseudomonadota</taxon>
        <taxon>Betaproteobacteria</taxon>
        <taxon>Burkholderiales</taxon>
        <taxon>Oxalobacteraceae</taxon>
        <taxon>Telluria group</taxon>
        <taxon>Telluria</taxon>
    </lineage>
</organism>
<keyword evidence="2 4" id="KW-0732">Signal</keyword>
<dbReference type="PROSITE" id="PS51257">
    <property type="entry name" value="PROKAR_LIPOPROTEIN"/>
    <property type="match status" value="1"/>
</dbReference>
<dbReference type="GO" id="GO:0016787">
    <property type="term" value="F:hydrolase activity"/>
    <property type="evidence" value="ECO:0007669"/>
    <property type="project" value="UniProtKB-KW"/>
</dbReference>
<dbReference type="InterPro" id="IPR013780">
    <property type="entry name" value="Glyco_hydro_b"/>
</dbReference>
<sequence length="641" mass="68242">MKAFYQGSARAVSLTAMLAATAGLTACSAGGGSAAAPVQAGTPAPAPAPTPAPAPAPTPTPAPAATVLVLAATDKAAYAPGAAVRIKVDVTNKGTAAIAGGKVTLTVRHLEQDVGAPLSADLVLATGAAAPVEFTWTAPATDFQGYRFDVTVTDAAGAVIASESGAIDVSSSWLKFPRYGYVSQYGAGTDTHATIEQLKAYHINALQFYDWQWKHHRPLKGSAGAVEATWPDIANRTVYRDTVRGLIDAAHGAGMAAMEYNLIYGAGIDYQRDGVDPAWGLYDAPGDKQWQFSLPSSWATPVLYFFNPVSKGWQDYLIARELEVFKAFPFDGWHADTVGDNGIKYDGQGNAVDIKDTFKPFLNAAKAAMGGKLLVMNPVGNKGHLQVNTSNVDAVYTEVWPWDGFPDYLSLKNVVDQARAESGGKSLIVPAYMDYDYAKTKSDQAPGLFNDAGVLLTEATVLAAGGSRLELGDDGRMLCSEYFPNRALAMGPALKTAIRQYYDFAVAYENLLRDGQVALTGAIAIDGQTVSADGARNTVWAFAKGDARYETVNLINLKGLTDVSWRDTNATQKKPASLGTFKLRYYTGSQLDRAWVASPDTEGGRSRSLALVKGSDARGAYVEVTVPGLEYWNLVYFRKAS</sequence>
<feature type="chain" id="PRO_5047293674" evidence="4">
    <location>
        <begin position="23"/>
        <end position="641"/>
    </location>
</feature>
<proteinExistence type="inferred from homology"/>
<gene>
    <name evidence="5" type="ORF">NX786_16100</name>
</gene>
<evidence type="ECO:0000256" key="2">
    <source>
        <dbReference type="ARBA" id="ARBA00022729"/>
    </source>
</evidence>
<dbReference type="Proteomes" id="UP001165263">
    <property type="component" value="Unassembled WGS sequence"/>
</dbReference>
<evidence type="ECO:0000313" key="6">
    <source>
        <dbReference type="Proteomes" id="UP001165263"/>
    </source>
</evidence>
<dbReference type="Pfam" id="PF13199">
    <property type="entry name" value="Glyco_hydro_66"/>
    <property type="match status" value="1"/>
</dbReference>
<comment type="similarity">
    <text evidence="1">Belongs to the glycosyl hydrolase 66 family.</text>
</comment>
<evidence type="ECO:0000256" key="3">
    <source>
        <dbReference type="SAM" id="MobiDB-lite"/>
    </source>
</evidence>
<comment type="caution">
    <text evidence="5">The sequence shown here is derived from an EMBL/GenBank/DDBJ whole genome shotgun (WGS) entry which is preliminary data.</text>
</comment>
<keyword evidence="5" id="KW-0378">Hydrolase</keyword>